<sequence>MIPYGKQHITEQDISAVVEVLKSDFITQGPKVLEFEQAIAQYCHAQHAIATNSATSALHIACQALGLTEGDWLWTSPISFVASANCGRYCGAQVDFVDIDLNTVNICPKKLKEKLVLAKQQNTLPKVVVVVHMAGLSCDMQAIAELAKEYEFAIIEDASHAIGGQYQGKPVGNCQYSDISVFSFHPVKIITSAEGGIAVTNNEGLARKMRLYSSHGVTREQATFTNGIDAPWYYEQHCLGQNYRMTELQGALGLSQLQRVDEIVSQRQQLAKKYQAILSGLPITWQQSVDDNYSAYHLFVIRLNDDTKLTREQLFEALRKANIGVNVHYIPIHTQPYYRELGFKQGDFPVAERYYQGALSLPLYPELSEQDFDHITTTLHALLD</sequence>
<dbReference type="Pfam" id="PF01041">
    <property type="entry name" value="DegT_DnrJ_EryC1"/>
    <property type="match status" value="1"/>
</dbReference>
<protein>
    <submittedName>
        <fullName evidence="6">UDP-4-amino-4, 6-dideoxy-N-acetyl-beta-L-altrosamine transaminase</fullName>
        <ecNumber evidence="6">2.6.1.92</ecNumber>
    </submittedName>
</protein>
<evidence type="ECO:0000256" key="1">
    <source>
        <dbReference type="ARBA" id="ARBA00022898"/>
    </source>
</evidence>
<organism evidence="6 7">
    <name type="scientific">Thalassotalea euphylliae</name>
    <dbReference type="NCBI Taxonomy" id="1655234"/>
    <lineage>
        <taxon>Bacteria</taxon>
        <taxon>Pseudomonadati</taxon>
        <taxon>Pseudomonadota</taxon>
        <taxon>Gammaproteobacteria</taxon>
        <taxon>Alteromonadales</taxon>
        <taxon>Colwelliaceae</taxon>
        <taxon>Thalassotalea</taxon>
    </lineage>
</organism>
<dbReference type="Proteomes" id="UP000256899">
    <property type="component" value="Unassembled WGS sequence"/>
</dbReference>
<gene>
    <name evidence="6" type="primary">pseC</name>
    <name evidence="6" type="ORF">DXX94_05865</name>
</gene>
<accession>A0A3E0U0Q8</accession>
<name>A0A3E0U0Q8_9GAMM</name>
<dbReference type="PIRSF" id="PIRSF000390">
    <property type="entry name" value="PLP_StrS"/>
    <property type="match status" value="1"/>
</dbReference>
<evidence type="ECO:0000256" key="3">
    <source>
        <dbReference type="PIRSR" id="PIRSR000390-1"/>
    </source>
</evidence>
<keyword evidence="1 4" id="KW-0663">Pyridoxal phosphate</keyword>
<dbReference type="CDD" id="cd00616">
    <property type="entry name" value="AHBA_syn"/>
    <property type="match status" value="1"/>
</dbReference>
<feature type="modified residue" description="N6-(pyridoxal phosphate)lysine" evidence="4">
    <location>
        <position position="188"/>
    </location>
</feature>
<dbReference type="AlphaFoldDB" id="A0A3E0U0Q8"/>
<dbReference type="GO" id="GO:0030170">
    <property type="term" value="F:pyridoxal phosphate binding"/>
    <property type="evidence" value="ECO:0007669"/>
    <property type="project" value="TreeGrafter"/>
</dbReference>
<comment type="caution">
    <text evidence="6">The sequence shown here is derived from an EMBL/GenBank/DDBJ whole genome shotgun (WGS) entry which is preliminary data.</text>
</comment>
<dbReference type="GO" id="GO:0000271">
    <property type="term" value="P:polysaccharide biosynthetic process"/>
    <property type="evidence" value="ECO:0007669"/>
    <property type="project" value="TreeGrafter"/>
</dbReference>
<dbReference type="NCBIfam" id="TIGR03588">
    <property type="entry name" value="PseC"/>
    <property type="match status" value="1"/>
</dbReference>
<evidence type="ECO:0000313" key="7">
    <source>
        <dbReference type="Proteomes" id="UP000256899"/>
    </source>
</evidence>
<dbReference type="PANTHER" id="PTHR30244">
    <property type="entry name" value="TRANSAMINASE"/>
    <property type="match status" value="1"/>
</dbReference>
<dbReference type="EMBL" id="QUOT01000001">
    <property type="protein sequence ID" value="REL30269.1"/>
    <property type="molecule type" value="Genomic_DNA"/>
</dbReference>
<dbReference type="Gene3D" id="3.40.640.10">
    <property type="entry name" value="Type I PLP-dependent aspartate aminotransferase-like (Major domain)"/>
    <property type="match status" value="1"/>
</dbReference>
<reference evidence="7" key="1">
    <citation type="submission" date="2018-08" db="EMBL/GenBank/DDBJ databases">
        <title>Thalassotalea euphylliae genome.</title>
        <authorList>
            <person name="Summers S."/>
            <person name="Rice S.A."/>
            <person name="Freckelton M.L."/>
            <person name="Nedved B.T."/>
            <person name="Hadfield M.G."/>
        </authorList>
    </citation>
    <scope>NUCLEOTIDE SEQUENCE [LARGE SCALE GENOMIC DNA]</scope>
    <source>
        <strain evidence="7">H3</strain>
    </source>
</reference>
<keyword evidence="7" id="KW-1185">Reference proteome</keyword>
<evidence type="ECO:0000256" key="2">
    <source>
        <dbReference type="ARBA" id="ARBA00037999"/>
    </source>
</evidence>
<dbReference type="RefSeq" id="WP_116014488.1">
    <property type="nucleotide sequence ID" value="NZ_QUOT01000001.1"/>
</dbReference>
<proteinExistence type="inferred from homology"/>
<dbReference type="GO" id="GO:0008483">
    <property type="term" value="F:transaminase activity"/>
    <property type="evidence" value="ECO:0007669"/>
    <property type="project" value="UniProtKB-KW"/>
</dbReference>
<dbReference type="InterPro" id="IPR015421">
    <property type="entry name" value="PyrdxlP-dep_Trfase_major"/>
</dbReference>
<dbReference type="InterPro" id="IPR020026">
    <property type="entry name" value="PseC"/>
</dbReference>
<dbReference type="EC" id="2.6.1.92" evidence="6"/>
<comment type="similarity">
    <text evidence="2 5">Belongs to the DegT/DnrJ/EryC1 family.</text>
</comment>
<feature type="active site" description="Proton acceptor" evidence="3">
    <location>
        <position position="188"/>
    </location>
</feature>
<evidence type="ECO:0000256" key="5">
    <source>
        <dbReference type="RuleBase" id="RU004508"/>
    </source>
</evidence>
<keyword evidence="6" id="KW-0032">Aminotransferase</keyword>
<dbReference type="Gene3D" id="3.90.1150.10">
    <property type="entry name" value="Aspartate Aminotransferase, domain 1"/>
    <property type="match status" value="1"/>
</dbReference>
<keyword evidence="6" id="KW-0808">Transferase</keyword>
<dbReference type="PANTHER" id="PTHR30244:SF34">
    <property type="entry name" value="DTDP-4-AMINO-4,6-DIDEOXYGALACTOSE TRANSAMINASE"/>
    <property type="match status" value="1"/>
</dbReference>
<evidence type="ECO:0000313" key="6">
    <source>
        <dbReference type="EMBL" id="REL30269.1"/>
    </source>
</evidence>
<dbReference type="SUPFAM" id="SSF53383">
    <property type="entry name" value="PLP-dependent transferases"/>
    <property type="match status" value="1"/>
</dbReference>
<dbReference type="InterPro" id="IPR000653">
    <property type="entry name" value="DegT/StrS_aminotransferase"/>
</dbReference>
<evidence type="ECO:0000256" key="4">
    <source>
        <dbReference type="PIRSR" id="PIRSR000390-2"/>
    </source>
</evidence>
<dbReference type="InterPro" id="IPR015424">
    <property type="entry name" value="PyrdxlP-dep_Trfase"/>
</dbReference>
<dbReference type="InterPro" id="IPR015422">
    <property type="entry name" value="PyrdxlP-dep_Trfase_small"/>
</dbReference>